<dbReference type="InterPro" id="IPR036909">
    <property type="entry name" value="Cyt_c-like_dom_sf"/>
</dbReference>
<evidence type="ECO:0000256" key="1">
    <source>
        <dbReference type="ARBA" id="ARBA00022617"/>
    </source>
</evidence>
<dbReference type="InterPro" id="IPR051459">
    <property type="entry name" value="Cytochrome_c-type_DH"/>
</dbReference>
<evidence type="ECO:0000313" key="6">
    <source>
        <dbReference type="EMBL" id="BAI69911.1"/>
    </source>
</evidence>
<dbReference type="OrthoDB" id="9779283at2"/>
<accession>D3DJA9</accession>
<dbReference type="AlphaFoldDB" id="D3DJA9"/>
<dbReference type="SUPFAM" id="SSF46626">
    <property type="entry name" value="Cytochrome c"/>
    <property type="match status" value="2"/>
</dbReference>
<dbReference type="GO" id="GO:0046872">
    <property type="term" value="F:metal ion binding"/>
    <property type="evidence" value="ECO:0007669"/>
    <property type="project" value="UniProtKB-KW"/>
</dbReference>
<dbReference type="PROSITE" id="PS51007">
    <property type="entry name" value="CYTC"/>
    <property type="match status" value="1"/>
</dbReference>
<reference evidence="6 7" key="1">
    <citation type="journal article" date="2010" name="J. Bacteriol.">
        <title>Complete genome sequence of the thermophilic, obligately chemolithoautotrophic hydrogen-oxidizing bacterium Hydrogenobacter thermophilus TK-6.</title>
        <authorList>
            <person name="Arai H."/>
            <person name="Kanbe H."/>
            <person name="Ishii M."/>
            <person name="Igarashi Y."/>
        </authorList>
    </citation>
    <scope>NUCLEOTIDE SEQUENCE [LARGE SCALE GENOMIC DNA]</scope>
    <source>
        <strain evidence="7">DSM 6534 / IAM 12695 / TK-6 [Tokyo]</strain>
    </source>
</reference>
<dbReference type="KEGG" id="hth:HTH_1461"/>
<protein>
    <submittedName>
        <fullName evidence="6">Cytochrome c, class I</fullName>
    </submittedName>
</protein>
<dbReference type="Gene3D" id="1.10.760.10">
    <property type="entry name" value="Cytochrome c-like domain"/>
    <property type="match status" value="2"/>
</dbReference>
<dbReference type="GO" id="GO:0020037">
    <property type="term" value="F:heme binding"/>
    <property type="evidence" value="ECO:0007669"/>
    <property type="project" value="InterPro"/>
</dbReference>
<sequence length="331" mass="37095">MTEEEIKAVSLWLASQKVPAPPKESTYQKDPYLEVQYDRPAKLSAADIGGKQQFHNPPNPWEIPDNEFGKMVKLGYLIFTDTPKYSEGASGNALSCTNCHIDAGRMSFSAPMWGAYPNYPAYRSKNNMVNTNQRRIYECFRFSMNGKGPAFDSKVMVALESYFYWLSKGLKIGEGSTPGRGYPKIEKLKNYDPVAEYSKGKQIYQSACAVCHGHNGEGKFANGETIFPPLWGSKSYNWGAGMHGVLTAAQFVWGNMPYALSYSLTPEEAIAVSTYINGHERPQDPRWKGSVEKTRKAYHDSPFDLYGMNIQGKVLGDTGAPKYPYKPTYNR</sequence>
<evidence type="ECO:0000313" key="7">
    <source>
        <dbReference type="Proteomes" id="UP000002574"/>
    </source>
</evidence>
<dbReference type="EMBL" id="AP011112">
    <property type="protein sequence ID" value="BAI69911.1"/>
    <property type="molecule type" value="Genomic_DNA"/>
</dbReference>
<proteinExistence type="predicted"/>
<dbReference type="eggNOG" id="COG3258">
    <property type="taxonomic scope" value="Bacteria"/>
</dbReference>
<evidence type="ECO:0000256" key="4">
    <source>
        <dbReference type="PROSITE-ProRule" id="PRU00433"/>
    </source>
</evidence>
<dbReference type="Pfam" id="PF00034">
    <property type="entry name" value="Cytochrom_C"/>
    <property type="match status" value="1"/>
</dbReference>
<name>D3DJA9_HYDTT</name>
<evidence type="ECO:0000256" key="3">
    <source>
        <dbReference type="ARBA" id="ARBA00023004"/>
    </source>
</evidence>
<dbReference type="PATRIC" id="fig|608538.5.peg.1480"/>
<dbReference type="RefSeq" id="WP_012964091.1">
    <property type="nucleotide sequence ID" value="NC_013799.1"/>
</dbReference>
<keyword evidence="7" id="KW-1185">Reference proteome</keyword>
<dbReference type="GO" id="GO:0009055">
    <property type="term" value="F:electron transfer activity"/>
    <property type="evidence" value="ECO:0007669"/>
    <property type="project" value="InterPro"/>
</dbReference>
<evidence type="ECO:0000256" key="2">
    <source>
        <dbReference type="ARBA" id="ARBA00022723"/>
    </source>
</evidence>
<evidence type="ECO:0000259" key="5">
    <source>
        <dbReference type="PROSITE" id="PS51007"/>
    </source>
</evidence>
<feature type="domain" description="Cytochrome c" evidence="5">
    <location>
        <begin position="195"/>
        <end position="280"/>
    </location>
</feature>
<dbReference type="Pfam" id="PF21342">
    <property type="entry name" value="SoxA-TsdA_cyt-c"/>
    <property type="match status" value="1"/>
</dbReference>
<dbReference type="STRING" id="608538.HTH_1461"/>
<dbReference type="KEGG" id="hte:Hydth_1449"/>
<gene>
    <name evidence="6" type="ordered locus">HTH_1461</name>
</gene>
<keyword evidence="3 4" id="KW-0408">Iron</keyword>
<organism evidence="6 7">
    <name type="scientific">Hydrogenobacter thermophilus (strain DSM 6534 / IAM 12695 / TK-6)</name>
    <dbReference type="NCBI Taxonomy" id="608538"/>
    <lineage>
        <taxon>Bacteria</taxon>
        <taxon>Pseudomonadati</taxon>
        <taxon>Aquificota</taxon>
        <taxon>Aquificia</taxon>
        <taxon>Aquificales</taxon>
        <taxon>Aquificaceae</taxon>
        <taxon>Hydrogenobacter</taxon>
    </lineage>
</organism>
<dbReference type="PANTHER" id="PTHR35008:SF9">
    <property type="entry name" value="CYTOCHROME C DOMAIN-CONTAINING PROTEIN"/>
    <property type="match status" value="1"/>
</dbReference>
<keyword evidence="1 4" id="KW-0349">Heme</keyword>
<dbReference type="Proteomes" id="UP000002574">
    <property type="component" value="Chromosome"/>
</dbReference>
<dbReference type="InterPro" id="IPR009056">
    <property type="entry name" value="Cyt_c-like_dom"/>
</dbReference>
<keyword evidence="2 4" id="KW-0479">Metal-binding</keyword>
<dbReference type="PANTHER" id="PTHR35008">
    <property type="entry name" value="BLL4482 PROTEIN-RELATED"/>
    <property type="match status" value="1"/>
</dbReference>